<dbReference type="EMBL" id="WUQX01000001">
    <property type="protein sequence ID" value="MXP76983.1"/>
    <property type="molecule type" value="Genomic_DNA"/>
</dbReference>
<comment type="caution">
    <text evidence="7">The sequence shown here is derived from an EMBL/GenBank/DDBJ whole genome shotgun (WGS) entry which is preliminary data.</text>
</comment>
<keyword evidence="2" id="KW-1003">Cell membrane</keyword>
<keyword evidence="6" id="KW-0046">Antibiotic resistance</keyword>
<dbReference type="Pfam" id="PF03706">
    <property type="entry name" value="LPG_synthase_TM"/>
    <property type="match status" value="1"/>
</dbReference>
<keyword evidence="5 6" id="KW-0472">Membrane</keyword>
<evidence type="ECO:0000256" key="4">
    <source>
        <dbReference type="ARBA" id="ARBA00022989"/>
    </source>
</evidence>
<dbReference type="GO" id="GO:0006629">
    <property type="term" value="P:lipid metabolic process"/>
    <property type="evidence" value="ECO:0007669"/>
    <property type="project" value="UniProtKB-KW"/>
</dbReference>
<feature type="transmembrane region" description="Helical" evidence="6">
    <location>
        <begin position="236"/>
        <end position="259"/>
    </location>
</feature>
<evidence type="ECO:0000256" key="6">
    <source>
        <dbReference type="RuleBase" id="RU363042"/>
    </source>
</evidence>
<keyword evidence="4 6" id="KW-1133">Transmembrane helix</keyword>
<dbReference type="PANTHER" id="PTHR37693:SF1">
    <property type="entry name" value="INTEGRAL MEMBRANE PROTEIN"/>
    <property type="match status" value="1"/>
</dbReference>
<dbReference type="AlphaFoldDB" id="A0A7X3MID6"/>
<sequence length="347" mass="38900">MSEKLSVQKIIRYGAVFLVFVAAACFLVLQGTDIRTVWEALAKTSVPFLIGGVLMAEVFHLAEGINLRIMLRSFGHPVTFWQGMKYAYIGFFFSSITPSSTGGQPAQLYAMKKDGIELSHGTLALIGELTSFQIAVFFMEIMAVAAMIQGKVTPQGELLVLAALGFLINILFITGLLSVMFSRRLKDKLLRLLYGAINRFPVKNKKKWQEKLDETFCDFQTCADLIRRKPRLMGKVFLVSLIQVICWFSIPYMVCLAMGEQGLAYPQIFLLQTVLFMTTALLPFPGAAGISEYAFIRLFSGVFTENPLAAATLVNRGISFYCLLLISAVMMVFLWRYKGRRKMSKFV</sequence>
<protein>
    <recommendedName>
        <fullName evidence="6">Phosphatidylglycerol lysyltransferase</fullName>
        <ecNumber evidence="6">2.3.2.3</ecNumber>
    </recommendedName>
    <alternativeName>
        <fullName evidence="6">Lysylphosphatidylglycerol synthase</fullName>
    </alternativeName>
</protein>
<name>A0A7X3MID6_9FIRM</name>
<dbReference type="PROSITE" id="PS51257">
    <property type="entry name" value="PROKAR_LIPOPROTEIN"/>
    <property type="match status" value="1"/>
</dbReference>
<feature type="transmembrane region" description="Helical" evidence="6">
    <location>
        <begin position="12"/>
        <end position="32"/>
    </location>
</feature>
<dbReference type="GO" id="GO:0046677">
    <property type="term" value="P:response to antibiotic"/>
    <property type="evidence" value="ECO:0007669"/>
    <property type="project" value="UniProtKB-KW"/>
</dbReference>
<dbReference type="NCBIfam" id="TIGR00374">
    <property type="entry name" value="flippase-like domain"/>
    <property type="match status" value="1"/>
</dbReference>
<feature type="transmembrane region" description="Helical" evidence="6">
    <location>
        <begin position="44"/>
        <end position="62"/>
    </location>
</feature>
<dbReference type="EC" id="2.3.2.3" evidence="6"/>
<proteinExistence type="inferred from homology"/>
<organism evidence="7 8">
    <name type="scientific">Sporofaciens musculi</name>
    <dbReference type="NCBI Taxonomy" id="2681861"/>
    <lineage>
        <taxon>Bacteria</taxon>
        <taxon>Bacillati</taxon>
        <taxon>Bacillota</taxon>
        <taxon>Clostridia</taxon>
        <taxon>Lachnospirales</taxon>
        <taxon>Lachnospiraceae</taxon>
        <taxon>Sporofaciens</taxon>
    </lineage>
</organism>
<dbReference type="InterPro" id="IPR022791">
    <property type="entry name" value="L-PG_synthase/AglD"/>
</dbReference>
<feature type="transmembrane region" description="Helical" evidence="6">
    <location>
        <begin position="318"/>
        <end position="337"/>
    </location>
</feature>
<feature type="transmembrane region" description="Helical" evidence="6">
    <location>
        <begin position="158"/>
        <end position="181"/>
    </location>
</feature>
<evidence type="ECO:0000256" key="5">
    <source>
        <dbReference type="ARBA" id="ARBA00023136"/>
    </source>
</evidence>
<keyword evidence="8" id="KW-1185">Reference proteome</keyword>
<dbReference type="PANTHER" id="PTHR37693">
    <property type="entry name" value="PHOSPHATIDYLGLYCEROL LYSYLTRANSFERASE"/>
    <property type="match status" value="1"/>
</dbReference>
<keyword evidence="6" id="KW-0808">Transferase</keyword>
<evidence type="ECO:0000256" key="2">
    <source>
        <dbReference type="ARBA" id="ARBA00022475"/>
    </source>
</evidence>
<gene>
    <name evidence="6" type="primary">mprF</name>
    <name evidence="7" type="ORF">GN277_16810</name>
</gene>
<dbReference type="GO" id="GO:0005886">
    <property type="term" value="C:plasma membrane"/>
    <property type="evidence" value="ECO:0007669"/>
    <property type="project" value="UniProtKB-SubCell"/>
</dbReference>
<reference evidence="7 8" key="1">
    <citation type="submission" date="2019-12" db="EMBL/GenBank/DDBJ databases">
        <title>Sporaefaciens musculi gen. nov., sp. nov., a novel bacterium isolated from the caecum of an obese mouse.</title>
        <authorList>
            <person name="Rasmussen T.S."/>
            <person name="Streidl T."/>
            <person name="Hitch T.C.A."/>
            <person name="Wortmann E."/>
            <person name="Deptula P."/>
            <person name="Hansen M."/>
            <person name="Nielsen D.S."/>
            <person name="Clavel T."/>
            <person name="Vogensen F.K."/>
        </authorList>
    </citation>
    <scope>NUCLEOTIDE SEQUENCE [LARGE SCALE GENOMIC DNA]</scope>
    <source>
        <strain evidence="7 8">WCA-9-b2</strain>
    </source>
</reference>
<keyword evidence="6" id="KW-0443">Lipid metabolism</keyword>
<evidence type="ECO:0000256" key="1">
    <source>
        <dbReference type="ARBA" id="ARBA00004651"/>
    </source>
</evidence>
<accession>A0A7X3MID6</accession>
<comment type="subcellular location">
    <subcellularLocation>
        <location evidence="1 6">Cell membrane</location>
        <topology evidence="1 6">Multi-pass membrane protein</topology>
    </subcellularLocation>
</comment>
<dbReference type="RefSeq" id="WP_159752019.1">
    <property type="nucleotide sequence ID" value="NZ_CATIFW010000013.1"/>
</dbReference>
<feature type="transmembrane region" description="Helical" evidence="6">
    <location>
        <begin position="265"/>
        <end position="282"/>
    </location>
</feature>
<evidence type="ECO:0000313" key="8">
    <source>
        <dbReference type="Proteomes" id="UP000460412"/>
    </source>
</evidence>
<evidence type="ECO:0000313" key="7">
    <source>
        <dbReference type="EMBL" id="MXP76983.1"/>
    </source>
</evidence>
<evidence type="ECO:0000256" key="3">
    <source>
        <dbReference type="ARBA" id="ARBA00022692"/>
    </source>
</evidence>
<feature type="transmembrane region" description="Helical" evidence="6">
    <location>
        <begin position="121"/>
        <end position="146"/>
    </location>
</feature>
<keyword evidence="3 6" id="KW-0812">Transmembrane</keyword>
<dbReference type="Proteomes" id="UP000460412">
    <property type="component" value="Unassembled WGS sequence"/>
</dbReference>
<comment type="catalytic activity">
    <reaction evidence="6">
        <text>L-lysyl-tRNA(Lys) + a 1,2-diacyl-sn-glycero-3-phospho-(1'-sn-glycerol) = a 1,2-diacyl-sn-glycero-3-phospho-1'-(3'-O-L-lysyl)-sn-glycerol + tRNA(Lys)</text>
        <dbReference type="Rhea" id="RHEA:10668"/>
        <dbReference type="Rhea" id="RHEA-COMP:9696"/>
        <dbReference type="Rhea" id="RHEA-COMP:9697"/>
        <dbReference type="ChEBI" id="CHEBI:64716"/>
        <dbReference type="ChEBI" id="CHEBI:75792"/>
        <dbReference type="ChEBI" id="CHEBI:78442"/>
        <dbReference type="ChEBI" id="CHEBI:78529"/>
        <dbReference type="EC" id="2.3.2.3"/>
    </reaction>
</comment>
<dbReference type="GO" id="GO:0050071">
    <property type="term" value="F:phosphatidylglycerol lysyltransferase activity"/>
    <property type="evidence" value="ECO:0007669"/>
    <property type="project" value="UniProtKB-EC"/>
</dbReference>
<comment type="function">
    <text evidence="6">Catalyzes the transfer of a lysyl group from L-lysyl-tRNA(Lys) to membrane-bound phosphatidylglycerol (PG), which produces lysylphosphatidylglycerol (LPG), a major component of the bacterial membrane with a positive net charge. LPG synthesis contributes to bacterial virulence as it is involved in the resistance mechanism against cationic antimicrobial peptides (CAMP) produces by the host's immune system (defensins, cathelicidins) and by the competing microorganisms.</text>
</comment>
<comment type="similarity">
    <text evidence="6">Belongs to the LPG synthase family.</text>
</comment>